<gene>
    <name evidence="2" type="ORF">FKX85_00335</name>
</gene>
<dbReference type="OrthoDB" id="9786064at2"/>
<feature type="transmembrane region" description="Helical" evidence="1">
    <location>
        <begin position="40"/>
        <end position="61"/>
    </location>
</feature>
<name>A0A514CCN9_9BACT</name>
<protein>
    <submittedName>
        <fullName evidence="2">PA-phosphatase</fullName>
    </submittedName>
</protein>
<reference evidence="2 3" key="1">
    <citation type="submission" date="2019-06" db="EMBL/GenBank/DDBJ databases">
        <title>Echinicola alkalisoli sp. nov. isolated from saline soil.</title>
        <authorList>
            <person name="Sun J.-Q."/>
            <person name="Xu L."/>
        </authorList>
    </citation>
    <scope>NUCLEOTIDE SEQUENCE [LARGE SCALE GENOMIC DNA]</scope>
    <source>
        <strain evidence="2 3">LN3S3</strain>
    </source>
</reference>
<evidence type="ECO:0000313" key="2">
    <source>
        <dbReference type="EMBL" id="QDH77568.1"/>
    </source>
</evidence>
<keyword evidence="1" id="KW-0812">Transmembrane</keyword>
<accession>A0A514CCN9</accession>
<sequence>MYRKLALLLSIVFQPLVVPSMVFAVILYLVPNATNVPDEIKGSLLLMVLVTTLLIPMLSVFGLRYMDTIPSIHMANKRERFLPFGMVSIFYVVVTYFFYARLNYDELIVFSMIAMTGTIILLTVVTFFWKVSAHLTGLSGFLAILVVMSWKFPGGTLLYPVIGTVLLCGVVASCRLYLDAHKPAELAAGFGLGFITCFVAFYYFLL</sequence>
<dbReference type="AlphaFoldDB" id="A0A514CCN9"/>
<evidence type="ECO:0000313" key="3">
    <source>
        <dbReference type="Proteomes" id="UP000316614"/>
    </source>
</evidence>
<dbReference type="KEGG" id="echi:FKX85_00335"/>
<keyword evidence="1" id="KW-1133">Transmembrane helix</keyword>
<keyword evidence="1" id="KW-0472">Membrane</keyword>
<dbReference type="RefSeq" id="WP_141612850.1">
    <property type="nucleotide sequence ID" value="NZ_CP041253.1"/>
</dbReference>
<evidence type="ECO:0000256" key="1">
    <source>
        <dbReference type="SAM" id="Phobius"/>
    </source>
</evidence>
<feature type="transmembrane region" description="Helical" evidence="1">
    <location>
        <begin position="158"/>
        <end position="178"/>
    </location>
</feature>
<proteinExistence type="predicted"/>
<keyword evidence="3" id="KW-1185">Reference proteome</keyword>
<feature type="transmembrane region" description="Helical" evidence="1">
    <location>
        <begin position="185"/>
        <end position="205"/>
    </location>
</feature>
<feature type="transmembrane region" description="Helical" evidence="1">
    <location>
        <begin position="107"/>
        <end position="128"/>
    </location>
</feature>
<feature type="transmembrane region" description="Helical" evidence="1">
    <location>
        <begin position="135"/>
        <end position="152"/>
    </location>
</feature>
<dbReference type="Proteomes" id="UP000316614">
    <property type="component" value="Chromosome"/>
</dbReference>
<dbReference type="EMBL" id="CP041253">
    <property type="protein sequence ID" value="QDH77568.1"/>
    <property type="molecule type" value="Genomic_DNA"/>
</dbReference>
<organism evidence="2 3">
    <name type="scientific">Echinicola soli</name>
    <dbReference type="NCBI Taxonomy" id="2591634"/>
    <lineage>
        <taxon>Bacteria</taxon>
        <taxon>Pseudomonadati</taxon>
        <taxon>Bacteroidota</taxon>
        <taxon>Cytophagia</taxon>
        <taxon>Cytophagales</taxon>
        <taxon>Cyclobacteriaceae</taxon>
        <taxon>Echinicola</taxon>
    </lineage>
</organism>
<feature type="transmembrane region" description="Helical" evidence="1">
    <location>
        <begin position="81"/>
        <end position="101"/>
    </location>
</feature>